<name>A0ABD1UJK5_9LAMI</name>
<sequence>MSDSFNPAPIGHDPIAPLLDPDSNEGRPPSVTLTTILVGLMPTQIGPAPKNSTTSAADLCLTPSAVATYSTGRVTTGQLPVSSPTKGDQFDVSIGALRFAPAKLPSDSLRGATHAHFDNSVNAVSFKFVAISILISMFLVMAIFE</sequence>
<gene>
    <name evidence="3" type="ORF">Adt_10291</name>
</gene>
<keyword evidence="2" id="KW-1133">Transmembrane helix</keyword>
<protein>
    <submittedName>
        <fullName evidence="3">Uncharacterized protein</fullName>
    </submittedName>
</protein>
<reference evidence="4" key="1">
    <citation type="submission" date="2024-07" db="EMBL/GenBank/DDBJ databases">
        <title>Two chromosome-level genome assemblies of Korean endemic species Abeliophyllum distichum and Forsythia ovata (Oleaceae).</title>
        <authorList>
            <person name="Jang H."/>
        </authorList>
    </citation>
    <scope>NUCLEOTIDE SEQUENCE [LARGE SCALE GENOMIC DNA]</scope>
</reference>
<proteinExistence type="predicted"/>
<accession>A0ABD1UJK5</accession>
<keyword evidence="2" id="KW-0812">Transmembrane</keyword>
<comment type="caution">
    <text evidence="3">The sequence shown here is derived from an EMBL/GenBank/DDBJ whole genome shotgun (WGS) entry which is preliminary data.</text>
</comment>
<feature type="region of interest" description="Disordered" evidence="1">
    <location>
        <begin position="1"/>
        <end position="30"/>
    </location>
</feature>
<evidence type="ECO:0000256" key="2">
    <source>
        <dbReference type="SAM" id="Phobius"/>
    </source>
</evidence>
<dbReference type="PANTHER" id="PTHR33728:SF21">
    <property type="entry name" value="TRANSMEMBRANE PROTEIN"/>
    <property type="match status" value="1"/>
</dbReference>
<dbReference type="Proteomes" id="UP001604336">
    <property type="component" value="Unassembled WGS sequence"/>
</dbReference>
<organism evidence="3 4">
    <name type="scientific">Abeliophyllum distichum</name>
    <dbReference type="NCBI Taxonomy" id="126358"/>
    <lineage>
        <taxon>Eukaryota</taxon>
        <taxon>Viridiplantae</taxon>
        <taxon>Streptophyta</taxon>
        <taxon>Embryophyta</taxon>
        <taxon>Tracheophyta</taxon>
        <taxon>Spermatophyta</taxon>
        <taxon>Magnoliopsida</taxon>
        <taxon>eudicotyledons</taxon>
        <taxon>Gunneridae</taxon>
        <taxon>Pentapetalae</taxon>
        <taxon>asterids</taxon>
        <taxon>lamiids</taxon>
        <taxon>Lamiales</taxon>
        <taxon>Oleaceae</taxon>
        <taxon>Forsythieae</taxon>
        <taxon>Abeliophyllum</taxon>
    </lineage>
</organism>
<dbReference type="PANTHER" id="PTHR33728">
    <property type="entry name" value="CTTNBP 2 AMINO-TERMINAL-LIKE PROTEIN"/>
    <property type="match status" value="1"/>
</dbReference>
<keyword evidence="4" id="KW-1185">Reference proteome</keyword>
<keyword evidence="2" id="KW-0472">Membrane</keyword>
<evidence type="ECO:0000313" key="3">
    <source>
        <dbReference type="EMBL" id="KAL2525237.1"/>
    </source>
</evidence>
<evidence type="ECO:0000313" key="4">
    <source>
        <dbReference type="Proteomes" id="UP001604336"/>
    </source>
</evidence>
<feature type="transmembrane region" description="Helical" evidence="2">
    <location>
        <begin position="124"/>
        <end position="144"/>
    </location>
</feature>
<dbReference type="EMBL" id="JBFOLK010000003">
    <property type="protein sequence ID" value="KAL2525237.1"/>
    <property type="molecule type" value="Genomic_DNA"/>
</dbReference>
<evidence type="ECO:0000256" key="1">
    <source>
        <dbReference type="SAM" id="MobiDB-lite"/>
    </source>
</evidence>
<dbReference type="AlphaFoldDB" id="A0ABD1UJK5"/>